<dbReference type="InterPro" id="IPR050385">
    <property type="entry name" value="Archaeal_FAD_synthase"/>
</dbReference>
<comment type="caution">
    <text evidence="4">The sequence shown here is derived from an EMBL/GenBank/DDBJ whole genome shotgun (WGS) entry which is preliminary data.</text>
</comment>
<sequence>MDKIITFKKLPDLISKLTDNRIVLVGGCFDILHLGHVRFLKAAKKYGTTIVALESDANLTKHKGHMRPIHKQSERAEVLASLETVDYVLLLPHFTEDQNYFELVQQIKPQLVAITKGDPLLEIKQKQADTVGAKVVIVPKISTPSTTQLAKLLKIE</sequence>
<evidence type="ECO:0000313" key="4">
    <source>
        <dbReference type="EMBL" id="KKS84996.1"/>
    </source>
</evidence>
<dbReference type="Pfam" id="PF01467">
    <property type="entry name" value="CTP_transf_like"/>
    <property type="match status" value="1"/>
</dbReference>
<dbReference type="PANTHER" id="PTHR43793">
    <property type="entry name" value="FAD SYNTHASE"/>
    <property type="match status" value="1"/>
</dbReference>
<dbReference type="Proteomes" id="UP000034050">
    <property type="component" value="Unassembled WGS sequence"/>
</dbReference>
<evidence type="ECO:0000313" key="5">
    <source>
        <dbReference type="Proteomes" id="UP000034050"/>
    </source>
</evidence>
<keyword evidence="1 4" id="KW-0808">Transferase</keyword>
<dbReference type="PATRIC" id="fig|1618446.3.peg.1441"/>
<protein>
    <submittedName>
        <fullName evidence="4">Glycerol-3-phosphate cytidyltransferase TagD</fullName>
    </submittedName>
</protein>
<keyword evidence="2" id="KW-0548">Nucleotidyltransferase</keyword>
<accession>A0A0G1EPP6</accession>
<dbReference type="PANTHER" id="PTHR43793:SF1">
    <property type="entry name" value="FAD SYNTHASE"/>
    <property type="match status" value="1"/>
</dbReference>
<organism evidence="4 5">
    <name type="scientific">Candidatus Gottesmanbacteria bacterium GW2011_GWB1_43_11</name>
    <dbReference type="NCBI Taxonomy" id="1618446"/>
    <lineage>
        <taxon>Bacteria</taxon>
        <taxon>Candidatus Gottesmaniibacteriota</taxon>
    </lineage>
</organism>
<evidence type="ECO:0000259" key="3">
    <source>
        <dbReference type="Pfam" id="PF01467"/>
    </source>
</evidence>
<dbReference type="STRING" id="1618446.UV61_C0022G0001"/>
<dbReference type="InterPro" id="IPR004821">
    <property type="entry name" value="Cyt_trans-like"/>
</dbReference>
<dbReference type="SUPFAM" id="SSF52374">
    <property type="entry name" value="Nucleotidylyl transferase"/>
    <property type="match status" value="1"/>
</dbReference>
<name>A0A0G1EPP6_9BACT</name>
<dbReference type="GO" id="GO:0016779">
    <property type="term" value="F:nucleotidyltransferase activity"/>
    <property type="evidence" value="ECO:0007669"/>
    <property type="project" value="UniProtKB-KW"/>
</dbReference>
<evidence type="ECO:0000256" key="1">
    <source>
        <dbReference type="ARBA" id="ARBA00022679"/>
    </source>
</evidence>
<dbReference type="Gene3D" id="3.40.50.620">
    <property type="entry name" value="HUPs"/>
    <property type="match status" value="1"/>
</dbReference>
<gene>
    <name evidence="4" type="ORF">UV61_C0022G0001</name>
</gene>
<feature type="domain" description="Cytidyltransferase-like" evidence="3">
    <location>
        <begin position="24"/>
        <end position="137"/>
    </location>
</feature>
<reference evidence="4 5" key="1">
    <citation type="journal article" date="2015" name="Nature">
        <title>rRNA introns, odd ribosomes, and small enigmatic genomes across a large radiation of phyla.</title>
        <authorList>
            <person name="Brown C.T."/>
            <person name="Hug L.A."/>
            <person name="Thomas B.C."/>
            <person name="Sharon I."/>
            <person name="Castelle C.J."/>
            <person name="Singh A."/>
            <person name="Wilkins M.J."/>
            <person name="Williams K.H."/>
            <person name="Banfield J.F."/>
        </authorList>
    </citation>
    <scope>NUCLEOTIDE SEQUENCE [LARGE SCALE GENOMIC DNA]</scope>
</reference>
<dbReference type="NCBIfam" id="TIGR00125">
    <property type="entry name" value="cyt_tran_rel"/>
    <property type="match status" value="1"/>
</dbReference>
<proteinExistence type="predicted"/>
<dbReference type="InterPro" id="IPR014729">
    <property type="entry name" value="Rossmann-like_a/b/a_fold"/>
</dbReference>
<evidence type="ECO:0000256" key="2">
    <source>
        <dbReference type="ARBA" id="ARBA00022695"/>
    </source>
</evidence>
<dbReference type="AlphaFoldDB" id="A0A0G1EPP6"/>
<dbReference type="EMBL" id="LCFD01000022">
    <property type="protein sequence ID" value="KKS84996.1"/>
    <property type="molecule type" value="Genomic_DNA"/>
</dbReference>